<feature type="compositionally biased region" description="Basic residues" evidence="1">
    <location>
        <begin position="72"/>
        <end position="81"/>
    </location>
</feature>
<dbReference type="Proteomes" id="UP001590950">
    <property type="component" value="Unassembled WGS sequence"/>
</dbReference>
<dbReference type="EMBL" id="JBEFKJ010000040">
    <property type="protein sequence ID" value="KAL2037536.1"/>
    <property type="molecule type" value="Genomic_DNA"/>
</dbReference>
<keyword evidence="3" id="KW-1185">Reference proteome</keyword>
<protein>
    <submittedName>
        <fullName evidence="2">Uncharacterized protein</fullName>
    </submittedName>
</protein>
<feature type="compositionally biased region" description="Basic and acidic residues" evidence="1">
    <location>
        <begin position="138"/>
        <end position="149"/>
    </location>
</feature>
<dbReference type="InterPro" id="IPR034443">
    <property type="entry name" value="PB1A10.08"/>
</dbReference>
<feature type="region of interest" description="Disordered" evidence="1">
    <location>
        <begin position="1"/>
        <end position="268"/>
    </location>
</feature>
<feature type="compositionally biased region" description="Basic and acidic residues" evidence="1">
    <location>
        <begin position="20"/>
        <end position="36"/>
    </location>
</feature>
<accession>A0ABR3ZXV7</accession>
<evidence type="ECO:0000313" key="3">
    <source>
        <dbReference type="Proteomes" id="UP001590950"/>
    </source>
</evidence>
<feature type="compositionally biased region" description="Polar residues" evidence="1">
    <location>
        <begin position="173"/>
        <end position="223"/>
    </location>
</feature>
<name>A0ABR3ZXV7_9LECA</name>
<proteinExistence type="predicted"/>
<evidence type="ECO:0000256" key="1">
    <source>
        <dbReference type="SAM" id="MobiDB-lite"/>
    </source>
</evidence>
<feature type="compositionally biased region" description="Basic and acidic residues" evidence="1">
    <location>
        <begin position="458"/>
        <end position="472"/>
    </location>
</feature>
<sequence>MMVPRAYRYSSQAPPKPSRKREERNITVEPMAERIPPRTPKKKELNTNSAMPPKIFAPPPATPSQPVVIPTKSRKGGRRRSREALAKEGRKPQAAESPHDESCTPSSVAALLAMTSVAQSAERFHSNKRRASTPVAKRTQETRYRDTPRRAISSSSPQSWGVLLSPPEDSEQESGSYESDTTLGPWSSVRSLSTESMPSLETDTESLSSVSNPATPGMVSSRNGADRRQKSLSTSRGTDCVLDHPLLLETPRAREEEDEEPLEVFSPPPSAAAKARLAFTSNLTASFRKIRSAAQSFSAFTAPPTQREDYLARSLLGISPEFTDERRPFPSTEPPDPALRRYLNPITLSPSEFHFHSDQESLQAMRPKCTASIQLQAYKRPTRVSRKASSPPVFTTLDQKTIDAVDGLPQASTPRQREPRENSDFLRVIVLEMNMRKVGKLRDGNPGRARLWLPARQDGKTVDDGNSDEVKGVPKRWAGMRV</sequence>
<organism evidence="2 3">
    <name type="scientific">Stereocaulon virgatum</name>
    <dbReference type="NCBI Taxonomy" id="373712"/>
    <lineage>
        <taxon>Eukaryota</taxon>
        <taxon>Fungi</taxon>
        <taxon>Dikarya</taxon>
        <taxon>Ascomycota</taxon>
        <taxon>Pezizomycotina</taxon>
        <taxon>Lecanoromycetes</taxon>
        <taxon>OSLEUM clade</taxon>
        <taxon>Lecanoromycetidae</taxon>
        <taxon>Lecanorales</taxon>
        <taxon>Lecanorineae</taxon>
        <taxon>Stereocaulaceae</taxon>
        <taxon>Stereocaulon</taxon>
    </lineage>
</organism>
<comment type="caution">
    <text evidence="2">The sequence shown here is derived from an EMBL/GenBank/DDBJ whole genome shotgun (WGS) entry which is preliminary data.</text>
</comment>
<gene>
    <name evidence="2" type="ORF">N7G274_009817</name>
</gene>
<dbReference type="PANTHER" id="PTHR42051">
    <property type="entry name" value="MEIOTICALLY UP-REGULATED PROTEIN PB1A10.08"/>
    <property type="match status" value="1"/>
</dbReference>
<feature type="region of interest" description="Disordered" evidence="1">
    <location>
        <begin position="458"/>
        <end position="482"/>
    </location>
</feature>
<reference evidence="2 3" key="1">
    <citation type="submission" date="2024-09" db="EMBL/GenBank/DDBJ databases">
        <title>Rethinking Asexuality: The Enigmatic Case of Functional Sexual Genes in Lepraria (Stereocaulaceae).</title>
        <authorList>
            <person name="Doellman M."/>
            <person name="Sun Y."/>
            <person name="Barcenas-Pena A."/>
            <person name="Lumbsch H.T."/>
            <person name="Grewe F."/>
        </authorList>
    </citation>
    <scope>NUCLEOTIDE SEQUENCE [LARGE SCALE GENOMIC DNA]</scope>
    <source>
        <strain evidence="2 3">Mercado 3170</strain>
    </source>
</reference>
<feature type="compositionally biased region" description="Basic and acidic residues" evidence="1">
    <location>
        <begin position="82"/>
        <end position="102"/>
    </location>
</feature>
<dbReference type="PANTHER" id="PTHR42051:SF1">
    <property type="entry name" value="MEIOTICALLY UP-REGULATED PROTEIN PB1A10.08"/>
    <property type="match status" value="1"/>
</dbReference>
<evidence type="ECO:0000313" key="2">
    <source>
        <dbReference type="EMBL" id="KAL2037536.1"/>
    </source>
</evidence>